<name>A0A443ZQ19_9PSED</name>
<dbReference type="Proteomes" id="UP000288983">
    <property type="component" value="Unassembled WGS sequence"/>
</dbReference>
<evidence type="ECO:0000313" key="1">
    <source>
        <dbReference type="EMBL" id="RWU21123.1"/>
    </source>
</evidence>
<proteinExistence type="predicted"/>
<evidence type="ECO:0000313" key="2">
    <source>
        <dbReference type="Proteomes" id="UP000288983"/>
    </source>
</evidence>
<dbReference type="AlphaFoldDB" id="A0A443ZQ19"/>
<accession>A0A443ZQ19</accession>
<gene>
    <name evidence="1" type="ORF">DM813_18140</name>
</gene>
<dbReference type="EMBL" id="QJRG01000047">
    <property type="protein sequence ID" value="RWU21123.1"/>
    <property type="molecule type" value="Genomic_DNA"/>
</dbReference>
<organism evidence="1 2">
    <name type="scientific">Pseudomonas alkylphenolica</name>
    <dbReference type="NCBI Taxonomy" id="237609"/>
    <lineage>
        <taxon>Bacteria</taxon>
        <taxon>Pseudomonadati</taxon>
        <taxon>Pseudomonadota</taxon>
        <taxon>Gammaproteobacteria</taxon>
        <taxon>Pseudomonadales</taxon>
        <taxon>Pseudomonadaceae</taxon>
        <taxon>Pseudomonas</taxon>
    </lineage>
</organism>
<dbReference type="RefSeq" id="WP_128324727.1">
    <property type="nucleotide sequence ID" value="NZ_QJRG01000047.1"/>
</dbReference>
<sequence length="88" mass="9329">MTQQTTLNPGGSVVYSTRPVGLRTQLSAKCSDAGDSKISWHIELCCQSNHDVALEAGQPTTIDVSEGAGALMTVSNIGFNPVTVWTDY</sequence>
<comment type="caution">
    <text evidence="1">The sequence shown here is derived from an EMBL/GenBank/DDBJ whole genome shotgun (WGS) entry which is preliminary data.</text>
</comment>
<protein>
    <submittedName>
        <fullName evidence="1">Uncharacterized protein</fullName>
    </submittedName>
</protein>
<dbReference type="OrthoDB" id="9863273at2"/>
<reference evidence="1 2" key="1">
    <citation type="submission" date="2018-06" db="EMBL/GenBank/DDBJ databases">
        <title>Bacteria isolated from soil of Wuhan.</title>
        <authorList>
            <person name="Wei X."/>
            <person name="Chunhua H."/>
        </authorList>
    </citation>
    <scope>NUCLEOTIDE SEQUENCE [LARGE SCALE GENOMIC DNA]</scope>
    <source>
        <strain evidence="2">xwS2</strain>
    </source>
</reference>